<dbReference type="PANTHER" id="PTHR24148:SF73">
    <property type="entry name" value="HET DOMAIN PROTEIN (AFU_ORTHOLOGUE AFUA_8G01020)"/>
    <property type="match status" value="1"/>
</dbReference>
<keyword evidence="3" id="KW-1185">Reference proteome</keyword>
<evidence type="ECO:0000259" key="1">
    <source>
        <dbReference type="Pfam" id="PF06985"/>
    </source>
</evidence>
<reference evidence="2 3" key="1">
    <citation type="journal article" date="2016" name="Nat. Commun.">
        <title>Ectomycorrhizal ecology is imprinted in the genome of the dominant symbiotic fungus Cenococcum geophilum.</title>
        <authorList>
            <consortium name="DOE Joint Genome Institute"/>
            <person name="Peter M."/>
            <person name="Kohler A."/>
            <person name="Ohm R.A."/>
            <person name="Kuo A."/>
            <person name="Krutzmann J."/>
            <person name="Morin E."/>
            <person name="Arend M."/>
            <person name="Barry K.W."/>
            <person name="Binder M."/>
            <person name="Choi C."/>
            <person name="Clum A."/>
            <person name="Copeland A."/>
            <person name="Grisel N."/>
            <person name="Haridas S."/>
            <person name="Kipfer T."/>
            <person name="LaButti K."/>
            <person name="Lindquist E."/>
            <person name="Lipzen A."/>
            <person name="Maire R."/>
            <person name="Meier B."/>
            <person name="Mihaltcheva S."/>
            <person name="Molinier V."/>
            <person name="Murat C."/>
            <person name="Poggeler S."/>
            <person name="Quandt C.A."/>
            <person name="Sperisen C."/>
            <person name="Tritt A."/>
            <person name="Tisserant E."/>
            <person name="Crous P.W."/>
            <person name="Henrissat B."/>
            <person name="Nehls U."/>
            <person name="Egli S."/>
            <person name="Spatafora J.W."/>
            <person name="Grigoriev I.V."/>
            <person name="Martin F.M."/>
        </authorList>
    </citation>
    <scope>NUCLEOTIDE SEQUENCE [LARGE SCALE GENOMIC DNA]</scope>
    <source>
        <strain evidence="2 3">CBS 207.34</strain>
    </source>
</reference>
<dbReference type="Proteomes" id="UP000250140">
    <property type="component" value="Unassembled WGS sequence"/>
</dbReference>
<sequence>MRRLRSKDTRASDLSTCTHFIAVSYCWPSEVAQTKGNSGEQPYLVLEEDLTVRPIRAPKDIIDRAVDFAVQNGFRMIWIDQECIEQDNEEEKERGVQAMDVVYLRAHTSIGLFRTAFNEQRHLDALSLFFEWRIGDSLPGPGLKTLERFGAMHLESLAEALSMVVNDRWNTRAWVLQEAFASSGNMILLFPRAEDVTIMDWSLICHEISSTDVAIRLDLMDRCVSESIAFFNELPQGSPAIKLEDWKSTLDRLRWFHPRMRPSTTINFDIEDFKPRRTCNAAVALSFLRDRNNSLTADRLAIIANLCNYRLRLDTAKLEKSQYRLSTCILMLSLINGDFSLLLPEVYDSSQESNPVYTHKSLDFSWVPSDAKMFNNIVADVLNPTGVTVGQNNTISYQISDRGFSFPGVLWKIDEFLCLDKIKENYEESWSRLKNSSSTCTDGGLETAGERQFTSKEIIGDQRLATTHIFFEILLELRASRQIEIADSIWQSILNSHWRPKGKGLHEDMIESILDFPEDLKIEDSYNMFDLGRDRDGVFYHCWLINRVMDQGGLWLGRLVENSSEGEYDMPTARHAKTEIEDDRNFADAESTTKNHLNQQVVSSLIRLLAENIQSREDDDNTNSGDGVERNISSITPEAFAHFAALCSLPETSNEPVSQPVRQQRAIFDIDGDTSGEVHVLTPFNQHYETIPRSDTRNMSVSWAVEPIPRQGVAESEEVHGRKMSETLKSERMVRGMWKFMMSPMTTYNLV</sequence>
<evidence type="ECO:0000313" key="2">
    <source>
        <dbReference type="EMBL" id="OCL15254.1"/>
    </source>
</evidence>
<dbReference type="AlphaFoldDB" id="A0A8E2JZ99"/>
<dbReference type="InterPro" id="IPR010730">
    <property type="entry name" value="HET"/>
</dbReference>
<evidence type="ECO:0000313" key="3">
    <source>
        <dbReference type="Proteomes" id="UP000250140"/>
    </source>
</evidence>
<protein>
    <recommendedName>
        <fullName evidence="1">Heterokaryon incompatibility domain-containing protein</fullName>
    </recommendedName>
</protein>
<dbReference type="EMBL" id="KV748469">
    <property type="protein sequence ID" value="OCL15254.1"/>
    <property type="molecule type" value="Genomic_DNA"/>
</dbReference>
<accession>A0A8E2JZ99</accession>
<dbReference type="OrthoDB" id="3913744at2759"/>
<organism evidence="2 3">
    <name type="scientific">Glonium stellatum</name>
    <dbReference type="NCBI Taxonomy" id="574774"/>
    <lineage>
        <taxon>Eukaryota</taxon>
        <taxon>Fungi</taxon>
        <taxon>Dikarya</taxon>
        <taxon>Ascomycota</taxon>
        <taxon>Pezizomycotina</taxon>
        <taxon>Dothideomycetes</taxon>
        <taxon>Pleosporomycetidae</taxon>
        <taxon>Gloniales</taxon>
        <taxon>Gloniaceae</taxon>
        <taxon>Glonium</taxon>
    </lineage>
</organism>
<feature type="domain" description="Heterokaryon incompatibility" evidence="1">
    <location>
        <begin position="20"/>
        <end position="178"/>
    </location>
</feature>
<dbReference type="PANTHER" id="PTHR24148">
    <property type="entry name" value="ANKYRIN REPEAT DOMAIN-CONTAINING PROTEIN 39 HOMOLOG-RELATED"/>
    <property type="match status" value="1"/>
</dbReference>
<dbReference type="Pfam" id="PF06985">
    <property type="entry name" value="HET"/>
    <property type="match status" value="1"/>
</dbReference>
<name>A0A8E2JZ99_9PEZI</name>
<proteinExistence type="predicted"/>
<gene>
    <name evidence="2" type="ORF">AOQ84DRAFT_224322</name>
</gene>
<dbReference type="InterPro" id="IPR052895">
    <property type="entry name" value="HetReg/Transcr_Mod"/>
</dbReference>